<evidence type="ECO:0000313" key="1">
    <source>
        <dbReference type="EMBL" id="OLP79480.1"/>
    </source>
</evidence>
<sequence length="333" mass="36442">MPVLASWPQMHRQQDAGSFCAHLLAYAQPRPLLAPIPVEVQGSTLQGVLDHWSCQHTVHGLYQPGGALPGERIGLPVFLDSAGLDMRTARRSVLSALPSHIYYDSLEELLLLNTLQCLMASVGKTVPPSFSWTTVVITVNNVAGLHVDKQNAPFCSLVFGLSHHCQGHMWIQSTILDLGWRNRPMATDWMRAYLLPTFSHPHCTEASTQGDRLVLIAYVIGQYEFPVQVALQTVTCQRPAPRSFPDYASCTALPLKEVSNSSCLAIRGELEMSARYYETNMAEVVIDLLSDEEVSVQDEATASGYEAGSGTVQSAVTEAPLLSSSSIQLDEMD</sequence>
<gene>
    <name evidence="1" type="ORF">AK812_SmicGene40229</name>
</gene>
<name>A0A1Q9C987_SYMMI</name>
<keyword evidence="2" id="KW-1185">Reference proteome</keyword>
<protein>
    <submittedName>
        <fullName evidence="1">Uncharacterized protein</fullName>
    </submittedName>
</protein>
<comment type="caution">
    <text evidence="1">The sequence shown here is derived from an EMBL/GenBank/DDBJ whole genome shotgun (WGS) entry which is preliminary data.</text>
</comment>
<dbReference type="EMBL" id="LSRX01001480">
    <property type="protein sequence ID" value="OLP79480.1"/>
    <property type="molecule type" value="Genomic_DNA"/>
</dbReference>
<reference evidence="1 2" key="1">
    <citation type="submission" date="2016-02" db="EMBL/GenBank/DDBJ databases">
        <title>Genome analysis of coral dinoflagellate symbionts highlights evolutionary adaptations to a symbiotic lifestyle.</title>
        <authorList>
            <person name="Aranda M."/>
            <person name="Li Y."/>
            <person name="Liew Y.J."/>
            <person name="Baumgarten S."/>
            <person name="Simakov O."/>
            <person name="Wilson M."/>
            <person name="Piel J."/>
            <person name="Ashoor H."/>
            <person name="Bougouffa S."/>
            <person name="Bajic V.B."/>
            <person name="Ryu T."/>
            <person name="Ravasi T."/>
            <person name="Bayer T."/>
            <person name="Micklem G."/>
            <person name="Kim H."/>
            <person name="Bhak J."/>
            <person name="Lajeunesse T.C."/>
            <person name="Voolstra C.R."/>
        </authorList>
    </citation>
    <scope>NUCLEOTIDE SEQUENCE [LARGE SCALE GENOMIC DNA]</scope>
    <source>
        <strain evidence="1 2">CCMP2467</strain>
    </source>
</reference>
<dbReference type="Proteomes" id="UP000186817">
    <property type="component" value="Unassembled WGS sequence"/>
</dbReference>
<accession>A0A1Q9C987</accession>
<dbReference type="OrthoDB" id="10443022at2759"/>
<dbReference type="AlphaFoldDB" id="A0A1Q9C987"/>
<proteinExistence type="predicted"/>
<organism evidence="1 2">
    <name type="scientific">Symbiodinium microadriaticum</name>
    <name type="common">Dinoflagellate</name>
    <name type="synonym">Zooxanthella microadriatica</name>
    <dbReference type="NCBI Taxonomy" id="2951"/>
    <lineage>
        <taxon>Eukaryota</taxon>
        <taxon>Sar</taxon>
        <taxon>Alveolata</taxon>
        <taxon>Dinophyceae</taxon>
        <taxon>Suessiales</taxon>
        <taxon>Symbiodiniaceae</taxon>
        <taxon>Symbiodinium</taxon>
    </lineage>
</organism>
<evidence type="ECO:0000313" key="2">
    <source>
        <dbReference type="Proteomes" id="UP000186817"/>
    </source>
</evidence>